<evidence type="ECO:0000256" key="3">
    <source>
        <dbReference type="SAM" id="SignalP"/>
    </source>
</evidence>
<dbReference type="GO" id="GO:0005576">
    <property type="term" value="C:extracellular region"/>
    <property type="evidence" value="ECO:0007669"/>
    <property type="project" value="UniProtKB-SubCell"/>
</dbReference>
<reference evidence="4" key="1">
    <citation type="journal article" date="2014" name="Nat. Commun.">
        <title>Evolution of separate predation- and defence-evoked venoms in carnivorous cone snails.</title>
        <authorList>
            <person name="Dutertre S."/>
            <person name="Jin A.-H."/>
            <person name="Vetter I."/>
            <person name="Hamilton B."/>
            <person name="Sunagar K."/>
            <person name="Lavergne V."/>
            <person name="Dutertre V."/>
            <person name="Fry B.G."/>
            <person name="Antunes A."/>
            <person name="Venter D.J."/>
            <person name="Alewood P.F."/>
            <person name="Lewis R.J."/>
        </authorList>
    </citation>
    <scope>NUCLEOTIDE SEQUENCE</scope>
    <source>
        <strain evidence="4">G089</strain>
        <tissue evidence="4">Venom duct</tissue>
    </source>
</reference>
<evidence type="ECO:0000256" key="1">
    <source>
        <dbReference type="ARBA" id="ARBA00004613"/>
    </source>
</evidence>
<keyword evidence="2" id="KW-0964">Secreted</keyword>
<feature type="signal peptide" evidence="3">
    <location>
        <begin position="1"/>
        <end position="22"/>
    </location>
</feature>
<evidence type="ECO:0000256" key="2">
    <source>
        <dbReference type="ARBA" id="ARBA00022525"/>
    </source>
</evidence>
<comment type="subcellular location">
    <subcellularLocation>
        <location evidence="1">Secreted</location>
    </subcellularLocation>
</comment>
<dbReference type="AlphaFoldDB" id="X5IA08"/>
<dbReference type="EMBL" id="AB910854">
    <property type="protein sequence ID" value="BAO65622.1"/>
    <property type="molecule type" value="mRNA"/>
</dbReference>
<protein>
    <submittedName>
        <fullName evidence="4">G089 VD Superfamily O1 precursor conopeptide</fullName>
    </submittedName>
</protein>
<keyword evidence="3" id="KW-0732">Signal</keyword>
<sequence length="78" mass="8322">MKLTCVVIVAVLLLTACQLITALDSRGTQKHHALRSTTKLSMLRTSRDWCGDAGDACGTLKLRCCSGLCNQYSGTCTG</sequence>
<dbReference type="InterPro" id="IPR004214">
    <property type="entry name" value="Conotoxin"/>
</dbReference>
<organism evidence="4">
    <name type="scientific">Conus geographus</name>
    <name type="common">Geography cone</name>
    <name type="synonym">Nubecula geographus</name>
    <dbReference type="NCBI Taxonomy" id="6491"/>
    <lineage>
        <taxon>Eukaryota</taxon>
        <taxon>Metazoa</taxon>
        <taxon>Spiralia</taxon>
        <taxon>Lophotrochozoa</taxon>
        <taxon>Mollusca</taxon>
        <taxon>Gastropoda</taxon>
        <taxon>Caenogastropoda</taxon>
        <taxon>Neogastropoda</taxon>
        <taxon>Conoidea</taxon>
        <taxon>Conidae</taxon>
        <taxon>Conus</taxon>
        <taxon>Gastridium</taxon>
    </lineage>
</organism>
<evidence type="ECO:0000313" key="4">
    <source>
        <dbReference type="EMBL" id="BAO65622.1"/>
    </source>
</evidence>
<proteinExistence type="evidence at transcript level"/>
<name>X5IA08_CONGE</name>
<accession>X5IA08</accession>
<feature type="chain" id="PRO_5004956541" evidence="3">
    <location>
        <begin position="23"/>
        <end position="78"/>
    </location>
</feature>
<dbReference type="GO" id="GO:0008200">
    <property type="term" value="F:ion channel inhibitor activity"/>
    <property type="evidence" value="ECO:0007669"/>
    <property type="project" value="InterPro"/>
</dbReference>
<dbReference type="Pfam" id="PF02950">
    <property type="entry name" value="Conotoxin"/>
    <property type="match status" value="1"/>
</dbReference>
<dbReference type="PROSITE" id="PS51257">
    <property type="entry name" value="PROKAR_LIPOPROTEIN"/>
    <property type="match status" value="1"/>
</dbReference>